<organism evidence="7 8">
    <name type="scientific">Croceitalea marina</name>
    <dbReference type="NCBI Taxonomy" id="1775166"/>
    <lineage>
        <taxon>Bacteria</taxon>
        <taxon>Pseudomonadati</taxon>
        <taxon>Bacteroidota</taxon>
        <taxon>Flavobacteriia</taxon>
        <taxon>Flavobacteriales</taxon>
        <taxon>Flavobacteriaceae</taxon>
        <taxon>Croceitalea</taxon>
    </lineage>
</organism>
<proteinExistence type="predicted"/>
<feature type="transmembrane region" description="Helical" evidence="5">
    <location>
        <begin position="7"/>
        <end position="29"/>
    </location>
</feature>
<feature type="transmembrane region" description="Helical" evidence="5">
    <location>
        <begin position="49"/>
        <end position="68"/>
    </location>
</feature>
<evidence type="ECO:0000256" key="2">
    <source>
        <dbReference type="ARBA" id="ARBA00022692"/>
    </source>
</evidence>
<feature type="transmembrane region" description="Helical" evidence="5">
    <location>
        <begin position="117"/>
        <end position="134"/>
    </location>
</feature>
<evidence type="ECO:0000256" key="4">
    <source>
        <dbReference type="ARBA" id="ARBA00023136"/>
    </source>
</evidence>
<gene>
    <name evidence="7" type="ORF">ACFSQJ_03860</name>
</gene>
<comment type="caution">
    <text evidence="7">The sequence shown here is derived from an EMBL/GenBank/DDBJ whole genome shotgun (WGS) entry which is preliminary data.</text>
</comment>
<name>A0ABW5MSB0_9FLAO</name>
<evidence type="ECO:0000313" key="8">
    <source>
        <dbReference type="Proteomes" id="UP001597526"/>
    </source>
</evidence>
<accession>A0ABW5MSB0</accession>
<keyword evidence="8" id="KW-1185">Reference proteome</keyword>
<reference evidence="8" key="1">
    <citation type="journal article" date="2019" name="Int. J. Syst. Evol. Microbiol.">
        <title>The Global Catalogue of Microorganisms (GCM) 10K type strain sequencing project: providing services to taxonomists for standard genome sequencing and annotation.</title>
        <authorList>
            <consortium name="The Broad Institute Genomics Platform"/>
            <consortium name="The Broad Institute Genome Sequencing Center for Infectious Disease"/>
            <person name="Wu L."/>
            <person name="Ma J."/>
        </authorList>
    </citation>
    <scope>NUCLEOTIDE SEQUENCE [LARGE SCALE GENOMIC DNA]</scope>
    <source>
        <strain evidence="8">KCTC 52368</strain>
    </source>
</reference>
<keyword evidence="3 5" id="KW-1133">Transmembrane helix</keyword>
<dbReference type="InterPro" id="IPR009908">
    <property type="entry name" value="Methylamine_util_MauE"/>
</dbReference>
<evidence type="ECO:0000256" key="3">
    <source>
        <dbReference type="ARBA" id="ARBA00022989"/>
    </source>
</evidence>
<evidence type="ECO:0000259" key="6">
    <source>
        <dbReference type="Pfam" id="PF07291"/>
    </source>
</evidence>
<comment type="subcellular location">
    <subcellularLocation>
        <location evidence="1">Membrane</location>
        <topology evidence="1">Multi-pass membrane protein</topology>
    </subcellularLocation>
</comment>
<dbReference type="EMBL" id="JBHULB010000006">
    <property type="protein sequence ID" value="MFD2586049.1"/>
    <property type="molecule type" value="Genomic_DNA"/>
</dbReference>
<sequence length="146" mass="16227">MQKLKQVTPYGISMLFGALFLYAATIKLLNYREFSSQLTEPTVLRNYSAIMASVVLVCELVVSFLLFAKKFRLQGLWGGFGLISIYTIYLLSILNFSDVVPCSCLGVFSGLGWNNHIFFNAVLLAVALVGIYCSKRHGINLKQNTA</sequence>
<feature type="transmembrane region" description="Helical" evidence="5">
    <location>
        <begin position="75"/>
        <end position="97"/>
    </location>
</feature>
<dbReference type="RefSeq" id="WP_377765710.1">
    <property type="nucleotide sequence ID" value="NZ_JBHULB010000006.1"/>
</dbReference>
<keyword evidence="2 5" id="KW-0812">Transmembrane</keyword>
<evidence type="ECO:0000256" key="1">
    <source>
        <dbReference type="ARBA" id="ARBA00004141"/>
    </source>
</evidence>
<evidence type="ECO:0000313" key="7">
    <source>
        <dbReference type="EMBL" id="MFD2586049.1"/>
    </source>
</evidence>
<evidence type="ECO:0000256" key="5">
    <source>
        <dbReference type="SAM" id="Phobius"/>
    </source>
</evidence>
<keyword evidence="4 5" id="KW-0472">Membrane</keyword>
<feature type="domain" description="Methylamine utilisation protein MauE" evidence="6">
    <location>
        <begin position="9"/>
        <end position="132"/>
    </location>
</feature>
<dbReference type="Pfam" id="PF07291">
    <property type="entry name" value="MauE"/>
    <property type="match status" value="1"/>
</dbReference>
<dbReference type="Proteomes" id="UP001597526">
    <property type="component" value="Unassembled WGS sequence"/>
</dbReference>
<protein>
    <submittedName>
        <fullName evidence="7">MauE/DoxX family redox-associated membrane protein</fullName>
    </submittedName>
</protein>